<dbReference type="InterPro" id="IPR006665">
    <property type="entry name" value="OmpA-like"/>
</dbReference>
<accession>A0A892ZII0</accession>
<evidence type="ECO:0000256" key="1">
    <source>
        <dbReference type="PROSITE-ProRule" id="PRU00473"/>
    </source>
</evidence>
<dbReference type="PROSITE" id="PS51123">
    <property type="entry name" value="OMPA_2"/>
    <property type="match status" value="1"/>
</dbReference>
<name>A0A892ZII0_9NEIS</name>
<keyword evidence="1" id="KW-0472">Membrane</keyword>
<organism evidence="4 5">
    <name type="scientific">Paralysiella testudinis</name>
    <dbReference type="NCBI Taxonomy" id="2809020"/>
    <lineage>
        <taxon>Bacteria</taxon>
        <taxon>Pseudomonadati</taxon>
        <taxon>Pseudomonadota</taxon>
        <taxon>Betaproteobacteria</taxon>
        <taxon>Neisseriales</taxon>
        <taxon>Neisseriaceae</taxon>
        <taxon>Paralysiella</taxon>
    </lineage>
</organism>
<proteinExistence type="predicted"/>
<keyword evidence="2" id="KW-0732">Signal</keyword>
<dbReference type="GO" id="GO:0016020">
    <property type="term" value="C:membrane"/>
    <property type="evidence" value="ECO:0007669"/>
    <property type="project" value="UniProtKB-UniRule"/>
</dbReference>
<dbReference type="InterPro" id="IPR050330">
    <property type="entry name" value="Bact_OuterMem_StrucFunc"/>
</dbReference>
<dbReference type="CDD" id="cd07185">
    <property type="entry name" value="OmpA_C-like"/>
    <property type="match status" value="1"/>
</dbReference>
<dbReference type="Proteomes" id="UP000653156">
    <property type="component" value="Chromosome"/>
</dbReference>
<keyword evidence="5" id="KW-1185">Reference proteome</keyword>
<dbReference type="Gene3D" id="3.30.1330.60">
    <property type="entry name" value="OmpA-like domain"/>
    <property type="match status" value="1"/>
</dbReference>
<gene>
    <name evidence="4" type="ORF">JQU52_06485</name>
</gene>
<reference evidence="4" key="1">
    <citation type="submission" date="2021-02" db="EMBL/GenBank/DDBJ databases">
        <title>Neisseriaceae sp. 26B isolated from the cloaca of a Common Toad-headed Turtle (Mesoclemmys nasuta).</title>
        <authorList>
            <person name="Spergser J."/>
            <person name="Busse H.-J."/>
        </authorList>
    </citation>
    <scope>NUCLEOTIDE SEQUENCE</scope>
    <source>
        <strain evidence="4">26B</strain>
    </source>
</reference>
<protein>
    <submittedName>
        <fullName evidence="4">OmpA family protein</fullName>
    </submittedName>
</protein>
<evidence type="ECO:0000259" key="3">
    <source>
        <dbReference type="PROSITE" id="PS51123"/>
    </source>
</evidence>
<evidence type="ECO:0000256" key="2">
    <source>
        <dbReference type="SAM" id="SignalP"/>
    </source>
</evidence>
<dbReference type="SUPFAM" id="SSF103088">
    <property type="entry name" value="OmpA-like"/>
    <property type="match status" value="1"/>
</dbReference>
<dbReference type="InterPro" id="IPR036737">
    <property type="entry name" value="OmpA-like_sf"/>
</dbReference>
<dbReference type="RefSeq" id="WP_230340308.1">
    <property type="nucleotide sequence ID" value="NZ_CP069798.1"/>
</dbReference>
<feature type="chain" id="PRO_5034544589" evidence="2">
    <location>
        <begin position="24"/>
        <end position="200"/>
    </location>
</feature>
<sequence length="200" mass="21931">MKISIFKIIACSFVPFIALPAFADLTIIERTAGQVGSRDTLQVVEKPIVQNYTSSEIEQLQLENLVLRNEITRLQQIQAATYRVQPYAQPNAVVKQNTITFGVRGNAVLISEVQLLNLVSQIRNAKGVTIRGYTDSTGTSAVNRRVAALRAESLKKKLVAKGIPASKIKTQSILGNYIASNATAAGRAKNRRVIIIFHNN</sequence>
<feature type="signal peptide" evidence="2">
    <location>
        <begin position="1"/>
        <end position="23"/>
    </location>
</feature>
<dbReference type="KEGG" id="ptes:JQU52_06485"/>
<dbReference type="EMBL" id="CP069798">
    <property type="protein sequence ID" value="QRQ83011.1"/>
    <property type="molecule type" value="Genomic_DNA"/>
</dbReference>
<dbReference type="AlphaFoldDB" id="A0A892ZII0"/>
<dbReference type="PANTHER" id="PTHR30329:SF21">
    <property type="entry name" value="LIPOPROTEIN YIAD-RELATED"/>
    <property type="match status" value="1"/>
</dbReference>
<evidence type="ECO:0000313" key="5">
    <source>
        <dbReference type="Proteomes" id="UP000653156"/>
    </source>
</evidence>
<dbReference type="Pfam" id="PF00691">
    <property type="entry name" value="OmpA"/>
    <property type="match status" value="1"/>
</dbReference>
<evidence type="ECO:0000313" key="4">
    <source>
        <dbReference type="EMBL" id="QRQ83011.1"/>
    </source>
</evidence>
<dbReference type="PANTHER" id="PTHR30329">
    <property type="entry name" value="STATOR ELEMENT OF FLAGELLAR MOTOR COMPLEX"/>
    <property type="match status" value="1"/>
</dbReference>
<feature type="domain" description="OmpA-like" evidence="3">
    <location>
        <begin position="88"/>
        <end position="200"/>
    </location>
</feature>